<dbReference type="Proteomes" id="UP000282007">
    <property type="component" value="Chromosome"/>
</dbReference>
<dbReference type="Proteomes" id="UP000277326">
    <property type="component" value="Unassembled WGS sequence"/>
</dbReference>
<reference evidence="3 4" key="1">
    <citation type="journal article" date="2015" name="Stand. Genomic Sci.">
        <title>Genomic Encyclopedia of Bacterial and Archaeal Type Strains, Phase III: the genomes of soil and plant-associated and newly described type strains.</title>
        <authorList>
            <person name="Whitman W.B."/>
            <person name="Woyke T."/>
            <person name="Klenk H.P."/>
            <person name="Zhou Y."/>
            <person name="Lilburn T.G."/>
            <person name="Beck B.J."/>
            <person name="De Vos P."/>
            <person name="Vandamme P."/>
            <person name="Eisen J.A."/>
            <person name="Garrity G."/>
            <person name="Hugenholtz P."/>
            <person name="Kyrpides N.C."/>
        </authorList>
    </citation>
    <scope>NUCLEOTIDE SEQUENCE [LARGE SCALE GENOMIC DNA]</scope>
    <source>
        <strain evidence="3 4">CGMCC 1.10124</strain>
    </source>
</reference>
<name>A0A3M0DT11_9EURY</name>
<feature type="compositionally biased region" description="Low complexity" evidence="1">
    <location>
        <begin position="129"/>
        <end position="145"/>
    </location>
</feature>
<feature type="compositionally biased region" description="Polar residues" evidence="1">
    <location>
        <begin position="109"/>
        <end position="120"/>
    </location>
</feature>
<protein>
    <submittedName>
        <fullName evidence="3">Uncharacterized protein</fullName>
    </submittedName>
</protein>
<evidence type="ECO:0000313" key="4">
    <source>
        <dbReference type="Proteomes" id="UP000277326"/>
    </source>
</evidence>
<evidence type="ECO:0000313" key="5">
    <source>
        <dbReference type="Proteomes" id="UP000282007"/>
    </source>
</evidence>
<sequence>MTGLFGRLRAWLGSVFGSGTDEADGTADTDTVSASESEQSPPRVVHRDDRPLETPSTMDRTDPPAPGSQSAATPQVDIPDAESTDAETPHSGDDSATEPVSIPDAEATTGASTDETTPTASERERAEPTADQSASTTTDAADSTANEQEELAPTPDTTADDHEESGDAAFACSVCGTAVDDPSEPCPLCRSTDVVPTGGNGDAEASTRGGRTAVSAADDDDEAVDRLRDVRDEG</sequence>
<keyword evidence="5" id="KW-1185">Reference proteome</keyword>
<reference evidence="3" key="3">
    <citation type="submission" date="2018-10" db="EMBL/GenBank/DDBJ databases">
        <authorList>
            <person name="Whitman W."/>
            <person name="Huntemann M."/>
            <person name="Clum A."/>
            <person name="Pillay M."/>
            <person name="Palaniappan K."/>
            <person name="Varghese N."/>
            <person name="Mikhailova N."/>
            <person name="Stamatis D."/>
            <person name="Reddy T."/>
            <person name="Daum C."/>
            <person name="Shapiro N."/>
            <person name="Ivanova N."/>
            <person name="Kyrpides N."/>
            <person name="Woyke T."/>
        </authorList>
    </citation>
    <scope>NUCLEOTIDE SEQUENCE</scope>
    <source>
        <strain evidence="3">CGMCC 1.10124</strain>
    </source>
</reference>
<evidence type="ECO:0000313" key="2">
    <source>
        <dbReference type="EMBL" id="AZH25443.1"/>
    </source>
</evidence>
<feature type="compositionally biased region" description="Basic and acidic residues" evidence="1">
    <location>
        <begin position="224"/>
        <end position="234"/>
    </location>
</feature>
<dbReference type="EMBL" id="REFS01000001">
    <property type="protein sequence ID" value="RMB25155.1"/>
    <property type="molecule type" value="Genomic_DNA"/>
</dbReference>
<proteinExistence type="predicted"/>
<reference evidence="2 5" key="2">
    <citation type="submission" date="2018-07" db="EMBL/GenBank/DDBJ databases">
        <title>Genome sequences of Haloplanus aerogenes JCM 16430T.</title>
        <authorList>
            <person name="Kim Y.B."/>
            <person name="Roh S.W."/>
        </authorList>
    </citation>
    <scope>NUCLEOTIDE SEQUENCE [LARGE SCALE GENOMIC DNA]</scope>
    <source>
        <strain evidence="2 5">JCM 16430</strain>
    </source>
</reference>
<gene>
    <name evidence="3" type="ORF">ATH50_0238</name>
    <name evidence="2" type="ORF">DU502_08645</name>
</gene>
<dbReference type="KEGG" id="haer:DU502_08645"/>
<evidence type="ECO:0000256" key="1">
    <source>
        <dbReference type="SAM" id="MobiDB-lite"/>
    </source>
</evidence>
<dbReference type="AlphaFoldDB" id="A0A3M0DT11"/>
<dbReference type="GeneID" id="38471349"/>
<dbReference type="OrthoDB" id="308270at2157"/>
<dbReference type="EMBL" id="CP034145">
    <property type="protein sequence ID" value="AZH25443.1"/>
    <property type="molecule type" value="Genomic_DNA"/>
</dbReference>
<evidence type="ECO:0000313" key="3">
    <source>
        <dbReference type="EMBL" id="RMB25155.1"/>
    </source>
</evidence>
<organism evidence="3 4">
    <name type="scientific">Haloplanus aerogenes</name>
    <dbReference type="NCBI Taxonomy" id="660522"/>
    <lineage>
        <taxon>Archaea</taxon>
        <taxon>Methanobacteriati</taxon>
        <taxon>Methanobacteriota</taxon>
        <taxon>Stenosarchaea group</taxon>
        <taxon>Halobacteria</taxon>
        <taxon>Halobacteriales</taxon>
        <taxon>Haloferacaceae</taxon>
        <taxon>Haloplanus</taxon>
    </lineage>
</organism>
<feature type="region of interest" description="Disordered" evidence="1">
    <location>
        <begin position="15"/>
        <end position="165"/>
    </location>
</feature>
<feature type="region of interest" description="Disordered" evidence="1">
    <location>
        <begin position="180"/>
        <end position="234"/>
    </location>
</feature>
<accession>A0A3M0DT11</accession>
<dbReference type="RefSeq" id="WP_121918982.1">
    <property type="nucleotide sequence ID" value="NZ_CP034145.1"/>
</dbReference>